<dbReference type="Proteomes" id="UP001365846">
    <property type="component" value="Unassembled WGS sequence"/>
</dbReference>
<proteinExistence type="predicted"/>
<evidence type="ECO:0000313" key="4">
    <source>
        <dbReference type="EMBL" id="MEJ8810701.1"/>
    </source>
</evidence>
<protein>
    <submittedName>
        <fullName evidence="4">Type VI secretion system protein TssL, long form</fullName>
    </submittedName>
</protein>
<comment type="caution">
    <text evidence="4">The sequence shown here is derived from an EMBL/GenBank/DDBJ whole genome shotgun (WGS) entry which is preliminary data.</text>
</comment>
<dbReference type="InterPro" id="IPR017733">
    <property type="entry name" value="OmpA-like_dom_proteobacteria"/>
</dbReference>
<name>A0ABU8VB37_9BURK</name>
<dbReference type="InterPro" id="IPR017732">
    <property type="entry name" value="T4/T6SS_DotU"/>
</dbReference>
<dbReference type="InterPro" id="IPR036737">
    <property type="entry name" value="OmpA-like_sf"/>
</dbReference>
<accession>A0ABU8VB37</accession>
<dbReference type="PANTHER" id="PTHR30329:SF19">
    <property type="entry name" value="OUTER MEMBRANE PROTEIN, OMPA FAMILY"/>
    <property type="match status" value="1"/>
</dbReference>
<dbReference type="CDD" id="cd07185">
    <property type="entry name" value="OmpA_C-like"/>
    <property type="match status" value="1"/>
</dbReference>
<dbReference type="NCBIfam" id="TIGR03349">
    <property type="entry name" value="IV_VI_DotU"/>
    <property type="match status" value="1"/>
</dbReference>
<gene>
    <name evidence="4" type="primary">tssL</name>
    <name evidence="4" type="ORF">WKW77_06455</name>
</gene>
<feature type="region of interest" description="Disordered" evidence="2">
    <location>
        <begin position="440"/>
        <end position="459"/>
    </location>
</feature>
<dbReference type="Pfam" id="PF09850">
    <property type="entry name" value="DotU"/>
    <property type="match status" value="1"/>
</dbReference>
<dbReference type="Pfam" id="PF00691">
    <property type="entry name" value="OmpA"/>
    <property type="match status" value="1"/>
</dbReference>
<dbReference type="EMBL" id="JBBKZU010000002">
    <property type="protein sequence ID" value="MEJ8810701.1"/>
    <property type="molecule type" value="Genomic_DNA"/>
</dbReference>
<dbReference type="InterPro" id="IPR038522">
    <property type="entry name" value="T4/T6SS_DotU_sf"/>
</dbReference>
<feature type="region of interest" description="Disordered" evidence="2">
    <location>
        <begin position="1"/>
        <end position="40"/>
    </location>
</feature>
<evidence type="ECO:0000259" key="3">
    <source>
        <dbReference type="PROSITE" id="PS51123"/>
    </source>
</evidence>
<organism evidence="4 5">
    <name type="scientific">Variovorax ureilyticus</name>
    <dbReference type="NCBI Taxonomy" id="1836198"/>
    <lineage>
        <taxon>Bacteria</taxon>
        <taxon>Pseudomonadati</taxon>
        <taxon>Pseudomonadota</taxon>
        <taxon>Betaproteobacteria</taxon>
        <taxon>Burkholderiales</taxon>
        <taxon>Comamonadaceae</taxon>
        <taxon>Variovorax</taxon>
    </lineage>
</organism>
<dbReference type="NCBIfam" id="TIGR03350">
    <property type="entry name" value="type_VI_ompA"/>
    <property type="match status" value="1"/>
</dbReference>
<dbReference type="Gene3D" id="3.30.1330.60">
    <property type="entry name" value="OmpA-like domain"/>
    <property type="match status" value="1"/>
</dbReference>
<dbReference type="PROSITE" id="PS51123">
    <property type="entry name" value="OMPA_2"/>
    <property type="match status" value="1"/>
</dbReference>
<reference evidence="4 5" key="1">
    <citation type="submission" date="2024-03" db="EMBL/GenBank/DDBJ databases">
        <title>Novel species of the genus Variovorax.</title>
        <authorList>
            <person name="Liu Q."/>
            <person name="Xin Y.-H."/>
        </authorList>
    </citation>
    <scope>NUCLEOTIDE SEQUENCE [LARGE SCALE GENOMIC DNA]</scope>
    <source>
        <strain evidence="4 5">KACC 18899</strain>
    </source>
</reference>
<feature type="domain" description="OmpA-like" evidence="3">
    <location>
        <begin position="324"/>
        <end position="444"/>
    </location>
</feature>
<evidence type="ECO:0000256" key="1">
    <source>
        <dbReference type="PROSITE-ProRule" id="PRU00473"/>
    </source>
</evidence>
<dbReference type="PANTHER" id="PTHR30329">
    <property type="entry name" value="STATOR ELEMENT OF FLAGELLAR MOTOR COMPLEX"/>
    <property type="match status" value="1"/>
</dbReference>
<feature type="region of interest" description="Disordered" evidence="2">
    <location>
        <begin position="415"/>
        <end position="435"/>
    </location>
</feature>
<feature type="compositionally biased region" description="Polar residues" evidence="2">
    <location>
        <begin position="1"/>
        <end position="25"/>
    </location>
</feature>
<evidence type="ECO:0000256" key="2">
    <source>
        <dbReference type="SAM" id="MobiDB-lite"/>
    </source>
</evidence>
<dbReference type="InterPro" id="IPR006665">
    <property type="entry name" value="OmpA-like"/>
</dbReference>
<dbReference type="Gene3D" id="1.25.40.590">
    <property type="entry name" value="Type IV / VI secretion system, DotU"/>
    <property type="match status" value="1"/>
</dbReference>
<dbReference type="InterPro" id="IPR050330">
    <property type="entry name" value="Bact_OuterMem_StrucFunc"/>
</dbReference>
<keyword evidence="1" id="KW-0472">Membrane</keyword>
<dbReference type="SUPFAM" id="SSF103088">
    <property type="entry name" value="OmpA-like"/>
    <property type="match status" value="1"/>
</dbReference>
<keyword evidence="5" id="KW-1185">Reference proteome</keyword>
<dbReference type="RefSeq" id="WP_340356014.1">
    <property type="nucleotide sequence ID" value="NZ_JBBKZU010000002.1"/>
</dbReference>
<dbReference type="NCBIfam" id="NF038228">
    <property type="entry name" value="IcmH_DotU_IVB"/>
    <property type="match status" value="1"/>
</dbReference>
<evidence type="ECO:0000313" key="5">
    <source>
        <dbReference type="Proteomes" id="UP001365846"/>
    </source>
</evidence>
<sequence>MPDQTKSNTSATSPQGADANRTQTPAGERKEPWRGETQGEQAKTISFVAEPSQEARLAAVKAAVNPLLEAAQPLLRALCDMPKDLEPVQVDVLRRLLLREVSNFRAICTSAQIRHERMVAASYALCTAIDEAVQRKRWGGGEGGETGVWAAKSLAHEFHEDTKGGHKVFLLIGRLAASPQEHVDLIDLLFFILALGFEGEYRSKPQGRRQLEMIRHRLHDMVLRVRGEVPRELSPHWRGEGAAKLRFLRTVPVWVTASLLSLALLGQYAWYKYQLVQKSAGVEADIRAIGALRPPPAPVRKSLRLKELLAPEIARGTVSVEEDDEHSAVSFKGDDMFVAGRAQVNAKLLPTIAKVASEINEVSGTVRVTGHSDNRPIRTRQFPDNQALSEKRAAAVAEVLKSSGVAPERLVVEGKGDAQPVADNATPPGRARNRRVDIVVTQGDAPPAPANRPTATHID</sequence>